<proteinExistence type="predicted"/>
<dbReference type="SMART" id="SM00192">
    <property type="entry name" value="LDLa"/>
    <property type="match status" value="1"/>
</dbReference>
<dbReference type="InterPro" id="IPR000152">
    <property type="entry name" value="EGF-type_Asp/Asn_hydroxyl_site"/>
</dbReference>
<feature type="disulfide bond" evidence="14">
    <location>
        <begin position="145"/>
        <end position="157"/>
    </location>
</feature>
<evidence type="ECO:0000256" key="9">
    <source>
        <dbReference type="ARBA" id="ARBA00022825"/>
    </source>
</evidence>
<evidence type="ECO:0000256" key="6">
    <source>
        <dbReference type="ARBA" id="ARBA00022692"/>
    </source>
</evidence>
<dbReference type="PANTHER" id="PTHR24252">
    <property type="entry name" value="ACROSIN-RELATED"/>
    <property type="match status" value="1"/>
</dbReference>
<dbReference type="CDD" id="cd00054">
    <property type="entry name" value="EGF_CA"/>
    <property type="match status" value="2"/>
</dbReference>
<evidence type="ECO:0000313" key="21">
    <source>
        <dbReference type="Proteomes" id="UP001642483"/>
    </source>
</evidence>
<comment type="caution">
    <text evidence="20">The sequence shown here is derived from an EMBL/GenBank/DDBJ whole genome shotgun (WGS) entry which is preliminary data.</text>
</comment>
<keyword evidence="6" id="KW-0812">Transmembrane</keyword>
<dbReference type="CDD" id="cd00190">
    <property type="entry name" value="Tryp_SPc"/>
    <property type="match status" value="1"/>
</dbReference>
<dbReference type="Pfam" id="PF12947">
    <property type="entry name" value="EGF_3"/>
    <property type="match status" value="1"/>
</dbReference>
<sequence length="680" mass="75202">MKDVFALAASLNFFSIVLLAQGQELTGDACSGGVILDDESGLISSPNFPRNYDNNLICNWTITASTDKFIEVNFYESALEEGSECQYDFLQVFDGTIEYTGSKFCGNRVPINFASSSSYVQIIFRTDLSKTSKGFLIGYEFKARCFETEFTCWNGSCVNFNDKCNGVKDCPRDNSDEIECAHKYSSMSDCGKQQVAPHFTWDPRIIGGNEASRGSWPWQVMLVDTEGNFFCGGSLIHHRVVLTAAHCAANDRFSPFRVVLGRHNKVGNYGEELTEVLRIIFHPDYRRTSLYNDVALVLLNKSIEYSDFIRPVCLSSADIEPSSGTICVVTGWGAIYPNNNLVGSDVLYQARVPLVSLNDCNASYSQEINITQVCAGVLGQGGIDSCQGDSGGPLVCLVNENTWFQVGVTSFGNGCASEKFPGVYTRVSWYRNWIMNEIRWVQACTEGESHLESFGNFSSPSHPNNYGNGRFCKWSISAPVGQVIKLLFNFFTLDHNSNIQLVLTDGVGEHIYIASTEGSTYTSQSNQLRVTFFFDQSNTPQGFSASWRFEDYDECKEYAHNCTLREKCVNTEGSFICVCLNGFTTHNGTTCQDINECVASPCHINATCTNIIGSYSCSCDNGYIGDGVTCNDLQGLTTESSSSFEATTAGALIISSTFFENFFIIFCGLSFAELFKYFVQ</sequence>
<dbReference type="SUPFAM" id="SSF50494">
    <property type="entry name" value="Trypsin-like serine proteases"/>
    <property type="match status" value="1"/>
</dbReference>
<dbReference type="InterPro" id="IPR018097">
    <property type="entry name" value="EGF_Ca-bd_CS"/>
</dbReference>
<feature type="chain" id="PRO_5046851372" evidence="16">
    <location>
        <begin position="23"/>
        <end position="680"/>
    </location>
</feature>
<keyword evidence="11" id="KW-1133">Transmembrane helix</keyword>
<evidence type="ECO:0000256" key="12">
    <source>
        <dbReference type="ARBA" id="ARBA00023157"/>
    </source>
</evidence>
<dbReference type="InterPro" id="IPR009003">
    <property type="entry name" value="Peptidase_S1_PA"/>
</dbReference>
<evidence type="ECO:0000256" key="15">
    <source>
        <dbReference type="RuleBase" id="RU363034"/>
    </source>
</evidence>
<protein>
    <submittedName>
        <fullName evidence="20">Uncharacterized protein</fullName>
    </submittedName>
</protein>
<dbReference type="InterPro" id="IPR009030">
    <property type="entry name" value="Growth_fac_rcpt_cys_sf"/>
</dbReference>
<dbReference type="PROSITE" id="PS50026">
    <property type="entry name" value="EGF_3"/>
    <property type="match status" value="2"/>
</dbReference>
<dbReference type="PROSITE" id="PS00134">
    <property type="entry name" value="TRYPSIN_HIS"/>
    <property type="match status" value="1"/>
</dbReference>
<keyword evidence="8" id="KW-0677">Repeat</keyword>
<evidence type="ECO:0000256" key="5">
    <source>
        <dbReference type="ARBA" id="ARBA00022670"/>
    </source>
</evidence>
<dbReference type="InterPro" id="IPR018114">
    <property type="entry name" value="TRYPSIN_HIS"/>
</dbReference>
<dbReference type="PROSITE" id="PS01186">
    <property type="entry name" value="EGF_2"/>
    <property type="match status" value="2"/>
</dbReference>
<evidence type="ECO:0000256" key="14">
    <source>
        <dbReference type="PROSITE-ProRule" id="PRU00124"/>
    </source>
</evidence>
<reference evidence="20 21" key="1">
    <citation type="submission" date="2024-02" db="EMBL/GenBank/DDBJ databases">
        <authorList>
            <person name="Daric V."/>
            <person name="Darras S."/>
        </authorList>
    </citation>
    <scope>NUCLEOTIDE SEQUENCE [LARGE SCALE GENOMIC DNA]</scope>
</reference>
<dbReference type="PROSITE" id="PS01209">
    <property type="entry name" value="LDLRA_1"/>
    <property type="match status" value="1"/>
</dbReference>
<gene>
    <name evidence="20" type="ORF">CVLEPA_LOCUS5684</name>
</gene>
<dbReference type="Gene3D" id="2.60.120.290">
    <property type="entry name" value="Spermadhesin, CUB domain"/>
    <property type="match status" value="2"/>
</dbReference>
<dbReference type="PROSITE" id="PS50068">
    <property type="entry name" value="LDLRA_2"/>
    <property type="match status" value="1"/>
</dbReference>
<dbReference type="Proteomes" id="UP001642483">
    <property type="component" value="Unassembled WGS sequence"/>
</dbReference>
<keyword evidence="3 13" id="KW-0245">EGF-like domain</keyword>
<dbReference type="InterPro" id="IPR024731">
    <property type="entry name" value="NELL2-like_EGF"/>
</dbReference>
<feature type="disulfide bond" evidence="14">
    <location>
        <begin position="152"/>
        <end position="170"/>
    </location>
</feature>
<organism evidence="20 21">
    <name type="scientific">Clavelina lepadiformis</name>
    <name type="common">Light-bulb sea squirt</name>
    <name type="synonym">Ascidia lepadiformis</name>
    <dbReference type="NCBI Taxonomy" id="159417"/>
    <lineage>
        <taxon>Eukaryota</taxon>
        <taxon>Metazoa</taxon>
        <taxon>Chordata</taxon>
        <taxon>Tunicata</taxon>
        <taxon>Ascidiacea</taxon>
        <taxon>Aplousobranchia</taxon>
        <taxon>Clavelinidae</taxon>
        <taxon>Clavelina</taxon>
    </lineage>
</organism>
<dbReference type="SMART" id="SM00179">
    <property type="entry name" value="EGF_CA"/>
    <property type="match status" value="2"/>
</dbReference>
<dbReference type="SUPFAM" id="SSF49854">
    <property type="entry name" value="Spermadhesin, CUB domain"/>
    <property type="match status" value="2"/>
</dbReference>
<dbReference type="InterPro" id="IPR001314">
    <property type="entry name" value="Peptidase_S1A"/>
</dbReference>
<dbReference type="Gene3D" id="4.10.400.10">
    <property type="entry name" value="Low-density Lipoprotein Receptor"/>
    <property type="match status" value="1"/>
</dbReference>
<dbReference type="InterPro" id="IPR033116">
    <property type="entry name" value="TRYPSIN_SER"/>
</dbReference>
<evidence type="ECO:0000256" key="4">
    <source>
        <dbReference type="ARBA" id="ARBA00022659"/>
    </source>
</evidence>
<evidence type="ECO:0000259" key="18">
    <source>
        <dbReference type="PROSITE" id="PS50026"/>
    </source>
</evidence>
<evidence type="ECO:0000313" key="20">
    <source>
        <dbReference type="EMBL" id="CAK8676209.1"/>
    </source>
</evidence>
<dbReference type="EMBL" id="CAWYQH010000024">
    <property type="protein sequence ID" value="CAK8676209.1"/>
    <property type="molecule type" value="Genomic_DNA"/>
</dbReference>
<evidence type="ECO:0000256" key="3">
    <source>
        <dbReference type="ARBA" id="ARBA00022536"/>
    </source>
</evidence>
<dbReference type="InterPro" id="IPR049883">
    <property type="entry name" value="NOTCH1_EGF-like"/>
</dbReference>
<feature type="signal peptide" evidence="16">
    <location>
        <begin position="1"/>
        <end position="22"/>
    </location>
</feature>
<evidence type="ECO:0000256" key="7">
    <source>
        <dbReference type="ARBA" id="ARBA00022729"/>
    </source>
</evidence>
<evidence type="ECO:0000256" key="8">
    <source>
        <dbReference type="ARBA" id="ARBA00022737"/>
    </source>
</evidence>
<dbReference type="SMART" id="SM00020">
    <property type="entry name" value="Tryp_SPc"/>
    <property type="match status" value="1"/>
</dbReference>
<dbReference type="SUPFAM" id="SSF57424">
    <property type="entry name" value="LDL receptor-like module"/>
    <property type="match status" value="1"/>
</dbReference>
<dbReference type="PROSITE" id="PS01187">
    <property type="entry name" value="EGF_CA"/>
    <property type="match status" value="1"/>
</dbReference>
<keyword evidence="2" id="KW-0964">Secreted</keyword>
<evidence type="ECO:0000256" key="1">
    <source>
        <dbReference type="ARBA" id="ARBA00004613"/>
    </source>
</evidence>
<evidence type="ECO:0000256" key="16">
    <source>
        <dbReference type="SAM" id="SignalP"/>
    </source>
</evidence>
<keyword evidence="4" id="KW-0768">Sushi</keyword>
<dbReference type="PROSITE" id="PS00010">
    <property type="entry name" value="ASX_HYDROXYL"/>
    <property type="match status" value="2"/>
</dbReference>
<dbReference type="InterPro" id="IPR002172">
    <property type="entry name" value="LDrepeatLR_classA_rpt"/>
</dbReference>
<dbReference type="InterPro" id="IPR036055">
    <property type="entry name" value="LDL_receptor-like_sf"/>
</dbReference>
<dbReference type="Pfam" id="PF00089">
    <property type="entry name" value="Trypsin"/>
    <property type="match status" value="1"/>
</dbReference>
<feature type="domain" description="CUB" evidence="17">
    <location>
        <begin position="444"/>
        <end position="550"/>
    </location>
</feature>
<evidence type="ECO:0000256" key="2">
    <source>
        <dbReference type="ARBA" id="ARBA00022525"/>
    </source>
</evidence>
<evidence type="ECO:0000259" key="17">
    <source>
        <dbReference type="PROSITE" id="PS01180"/>
    </source>
</evidence>
<dbReference type="PROSITE" id="PS50240">
    <property type="entry name" value="TRYPSIN_DOM"/>
    <property type="match status" value="1"/>
</dbReference>
<dbReference type="PROSITE" id="PS01180">
    <property type="entry name" value="CUB"/>
    <property type="match status" value="2"/>
</dbReference>
<dbReference type="PANTHER" id="PTHR24252:SF7">
    <property type="entry name" value="HYALIN"/>
    <property type="match status" value="1"/>
</dbReference>
<keyword evidence="12 14" id="KW-1015">Disulfide bond</keyword>
<dbReference type="InterPro" id="IPR035914">
    <property type="entry name" value="Sperma_CUB_dom_sf"/>
</dbReference>
<name>A0ABP0F914_CLALP</name>
<dbReference type="Pfam" id="PF00057">
    <property type="entry name" value="Ldl_recept_a"/>
    <property type="match status" value="1"/>
</dbReference>
<dbReference type="InterPro" id="IPR023415">
    <property type="entry name" value="LDLR_class-A_CS"/>
</dbReference>
<dbReference type="InterPro" id="IPR001881">
    <property type="entry name" value="EGF-like_Ca-bd_dom"/>
</dbReference>
<dbReference type="SMART" id="SM00181">
    <property type="entry name" value="EGF"/>
    <property type="match status" value="2"/>
</dbReference>
<dbReference type="SUPFAM" id="SSF57184">
    <property type="entry name" value="Growth factor receptor domain"/>
    <property type="match status" value="1"/>
</dbReference>
<feature type="domain" description="Peptidase S1" evidence="19">
    <location>
        <begin position="205"/>
        <end position="439"/>
    </location>
</feature>
<evidence type="ECO:0000256" key="11">
    <source>
        <dbReference type="ARBA" id="ARBA00022989"/>
    </source>
</evidence>
<dbReference type="InterPro" id="IPR043504">
    <property type="entry name" value="Peptidase_S1_PA_chymotrypsin"/>
</dbReference>
<feature type="domain" description="CUB" evidence="17">
    <location>
        <begin position="30"/>
        <end position="142"/>
    </location>
</feature>
<dbReference type="PRINTS" id="PR00722">
    <property type="entry name" value="CHYMOTRYPSIN"/>
</dbReference>
<evidence type="ECO:0000256" key="10">
    <source>
        <dbReference type="ARBA" id="ARBA00022837"/>
    </source>
</evidence>
<keyword evidence="21" id="KW-1185">Reference proteome</keyword>
<dbReference type="InterPro" id="IPR001254">
    <property type="entry name" value="Trypsin_dom"/>
</dbReference>
<dbReference type="PROSITE" id="PS00135">
    <property type="entry name" value="TRYPSIN_SER"/>
    <property type="match status" value="1"/>
</dbReference>
<keyword evidence="10" id="KW-0106">Calcium</keyword>
<evidence type="ECO:0000259" key="19">
    <source>
        <dbReference type="PROSITE" id="PS50240"/>
    </source>
</evidence>
<dbReference type="Gene3D" id="2.10.25.10">
    <property type="entry name" value="Laminin"/>
    <property type="match status" value="2"/>
</dbReference>
<comment type="caution">
    <text evidence="13">Lacks conserved residue(s) required for the propagation of feature annotation.</text>
</comment>
<dbReference type="Gene3D" id="2.40.10.10">
    <property type="entry name" value="Trypsin-like serine proteases"/>
    <property type="match status" value="1"/>
</dbReference>
<dbReference type="InterPro" id="IPR000859">
    <property type="entry name" value="CUB_dom"/>
</dbReference>
<keyword evidence="15" id="KW-0378">Hydrolase</keyword>
<keyword evidence="5 15" id="KW-0645">Protease</keyword>
<feature type="domain" description="EGF-like" evidence="18">
    <location>
        <begin position="593"/>
        <end position="631"/>
    </location>
</feature>
<accession>A0ABP0F914</accession>
<dbReference type="InterPro" id="IPR000742">
    <property type="entry name" value="EGF"/>
</dbReference>
<keyword evidence="9 15" id="KW-0720">Serine protease</keyword>
<dbReference type="CDD" id="cd00041">
    <property type="entry name" value="CUB"/>
    <property type="match status" value="2"/>
</dbReference>
<dbReference type="Pfam" id="PF00431">
    <property type="entry name" value="CUB"/>
    <property type="match status" value="2"/>
</dbReference>
<dbReference type="Pfam" id="PF07645">
    <property type="entry name" value="EGF_CA"/>
    <property type="match status" value="1"/>
</dbReference>
<dbReference type="SMART" id="SM00042">
    <property type="entry name" value="CUB"/>
    <property type="match status" value="2"/>
</dbReference>
<comment type="subcellular location">
    <subcellularLocation>
        <location evidence="1">Secreted</location>
    </subcellularLocation>
</comment>
<keyword evidence="11" id="KW-0472">Membrane</keyword>
<dbReference type="CDD" id="cd00112">
    <property type="entry name" value="LDLa"/>
    <property type="match status" value="1"/>
</dbReference>
<feature type="domain" description="EGF-like" evidence="18">
    <location>
        <begin position="551"/>
        <end position="592"/>
    </location>
</feature>
<evidence type="ECO:0000256" key="13">
    <source>
        <dbReference type="PROSITE-ProRule" id="PRU00076"/>
    </source>
</evidence>
<keyword evidence="7 16" id="KW-0732">Signal</keyword>